<dbReference type="UniPathway" id="UPA00115">
    <property type="reaction ID" value="UER00409"/>
</dbReference>
<dbReference type="InterPro" id="IPR037171">
    <property type="entry name" value="NagB/RpiA_transferase-like"/>
</dbReference>
<dbReference type="HOGENOM" id="CLU_053947_0_1_10"/>
<accession>B3EN23</accession>
<sequence length="264" mass="29218">MLTTGTEKRIVQQAAACIASRIFRAIEKQGYCALVLAGGNSPRELYRLLADGVPVSAMQEQGVNVPETAAVSASGGTTVRLPWQSVMLFWGDERCVPENHDESNFSMACASLITPTDIPKRNLFPMPHVTENHETAARHYEQKLKQFFERHEHCTLNAFPVFDIILLGMGADGHTASLFPENRKALEEKNRWVIAVDAKQGSPPGFRLSLTLPVINNARSVLFFVTGKDKESMVHDITSGKRPDLPAARVKPEDGELIWFYGKG</sequence>
<dbReference type="InterPro" id="IPR039104">
    <property type="entry name" value="6PGL"/>
</dbReference>
<organism evidence="9">
    <name type="scientific">Chlorobium phaeobacteroides (strain BS1)</name>
    <dbReference type="NCBI Taxonomy" id="331678"/>
    <lineage>
        <taxon>Bacteria</taxon>
        <taxon>Pseudomonadati</taxon>
        <taxon>Chlorobiota</taxon>
        <taxon>Chlorobiia</taxon>
        <taxon>Chlorobiales</taxon>
        <taxon>Chlorobiaceae</taxon>
        <taxon>Chlorobium/Pelodictyon group</taxon>
        <taxon>Chlorobium</taxon>
    </lineage>
</organism>
<dbReference type="PANTHER" id="PTHR11054">
    <property type="entry name" value="6-PHOSPHOGLUCONOLACTONASE"/>
    <property type="match status" value="1"/>
</dbReference>
<dbReference type="AlphaFoldDB" id="B3EN23"/>
<protein>
    <recommendedName>
        <fullName evidence="6 7">6-phosphogluconolactonase</fullName>
        <shortName evidence="7">6PGL</shortName>
        <ecNumber evidence="5 7">3.1.1.31</ecNumber>
    </recommendedName>
</protein>
<dbReference type="STRING" id="331678.Cphamn1_2103"/>
<dbReference type="InterPro" id="IPR005900">
    <property type="entry name" value="6-phosphogluconolactonase_DevB"/>
</dbReference>
<dbReference type="GO" id="GO:0005975">
    <property type="term" value="P:carbohydrate metabolic process"/>
    <property type="evidence" value="ECO:0007669"/>
    <property type="project" value="UniProtKB-UniRule"/>
</dbReference>
<evidence type="ECO:0000256" key="3">
    <source>
        <dbReference type="ARBA" id="ARBA00004961"/>
    </source>
</evidence>
<feature type="domain" description="Glucosamine/galactosamine-6-phosphate isomerase" evidence="8">
    <location>
        <begin position="6"/>
        <end position="259"/>
    </location>
</feature>
<dbReference type="KEGG" id="cpb:Cphamn1_2103"/>
<dbReference type="CDD" id="cd01400">
    <property type="entry name" value="6PGL"/>
    <property type="match status" value="1"/>
</dbReference>
<dbReference type="GO" id="GO:0017057">
    <property type="term" value="F:6-phosphogluconolactonase activity"/>
    <property type="evidence" value="ECO:0007669"/>
    <property type="project" value="UniProtKB-UniRule"/>
</dbReference>
<gene>
    <name evidence="7" type="primary">pgl</name>
    <name evidence="9" type="ordered locus">Cphamn1_2103</name>
</gene>
<evidence type="ECO:0000256" key="5">
    <source>
        <dbReference type="ARBA" id="ARBA00013198"/>
    </source>
</evidence>
<name>B3EN23_CHLPB</name>
<evidence type="ECO:0000256" key="1">
    <source>
        <dbReference type="ARBA" id="ARBA00000832"/>
    </source>
</evidence>
<evidence type="ECO:0000256" key="4">
    <source>
        <dbReference type="ARBA" id="ARBA00010662"/>
    </source>
</evidence>
<evidence type="ECO:0000256" key="6">
    <source>
        <dbReference type="ARBA" id="ARBA00020337"/>
    </source>
</evidence>
<dbReference type="InterPro" id="IPR006148">
    <property type="entry name" value="Glc/Gal-6P_isomerase"/>
</dbReference>
<dbReference type="SUPFAM" id="SSF100950">
    <property type="entry name" value="NagB/RpiA/CoA transferase-like"/>
    <property type="match status" value="1"/>
</dbReference>
<dbReference type="PANTHER" id="PTHR11054:SF0">
    <property type="entry name" value="6-PHOSPHOGLUCONOLACTONASE"/>
    <property type="match status" value="1"/>
</dbReference>
<dbReference type="NCBIfam" id="TIGR01198">
    <property type="entry name" value="pgl"/>
    <property type="match status" value="1"/>
</dbReference>
<dbReference type="Pfam" id="PF01182">
    <property type="entry name" value="Glucosamine_iso"/>
    <property type="match status" value="1"/>
</dbReference>
<evidence type="ECO:0000259" key="8">
    <source>
        <dbReference type="Pfam" id="PF01182"/>
    </source>
</evidence>
<comment type="catalytic activity">
    <reaction evidence="1 7">
        <text>6-phospho-D-glucono-1,5-lactone + H2O = 6-phospho-D-gluconate + H(+)</text>
        <dbReference type="Rhea" id="RHEA:12556"/>
        <dbReference type="ChEBI" id="CHEBI:15377"/>
        <dbReference type="ChEBI" id="CHEBI:15378"/>
        <dbReference type="ChEBI" id="CHEBI:57955"/>
        <dbReference type="ChEBI" id="CHEBI:58759"/>
        <dbReference type="EC" id="3.1.1.31"/>
    </reaction>
</comment>
<evidence type="ECO:0000256" key="2">
    <source>
        <dbReference type="ARBA" id="ARBA00002681"/>
    </source>
</evidence>
<comment type="similarity">
    <text evidence="4 7">Belongs to the glucosamine/galactosamine-6-phosphate isomerase family. 6-phosphogluconolactonase subfamily.</text>
</comment>
<dbReference type="OrthoDB" id="9810967at2"/>
<dbReference type="Gene3D" id="3.40.50.1360">
    <property type="match status" value="1"/>
</dbReference>
<dbReference type="eggNOG" id="COG0363">
    <property type="taxonomic scope" value="Bacteria"/>
</dbReference>
<proteinExistence type="inferred from homology"/>
<dbReference type="EC" id="3.1.1.31" evidence="5 7"/>
<comment type="pathway">
    <text evidence="3 7">Carbohydrate degradation; pentose phosphate pathway; D-ribulose 5-phosphate from D-glucose 6-phosphate (oxidative stage): step 2/3.</text>
</comment>
<dbReference type="GO" id="GO:0006098">
    <property type="term" value="P:pentose-phosphate shunt"/>
    <property type="evidence" value="ECO:0007669"/>
    <property type="project" value="UniProtKB-UniPathway"/>
</dbReference>
<evidence type="ECO:0000256" key="7">
    <source>
        <dbReference type="RuleBase" id="RU365095"/>
    </source>
</evidence>
<dbReference type="EMBL" id="CP001101">
    <property type="protein sequence ID" value="ACE05012.1"/>
    <property type="molecule type" value="Genomic_DNA"/>
</dbReference>
<comment type="function">
    <text evidence="2 7">Hydrolysis of 6-phosphogluconolactone to 6-phosphogluconate.</text>
</comment>
<keyword evidence="7" id="KW-0378">Hydrolase</keyword>
<reference evidence="9" key="1">
    <citation type="submission" date="2008-06" db="EMBL/GenBank/DDBJ databases">
        <title>Complete sequence of Chlorobium phaeobacteroides BS1.</title>
        <authorList>
            <consortium name="US DOE Joint Genome Institute"/>
            <person name="Lucas S."/>
            <person name="Copeland A."/>
            <person name="Lapidus A."/>
            <person name="Glavina del Rio T."/>
            <person name="Dalin E."/>
            <person name="Tice H."/>
            <person name="Bruce D."/>
            <person name="Goodwin L."/>
            <person name="Pitluck S."/>
            <person name="Schmutz J."/>
            <person name="Larimer F."/>
            <person name="Land M."/>
            <person name="Hauser L."/>
            <person name="Kyrpides N."/>
            <person name="Ovchinnikova G."/>
            <person name="Li T."/>
            <person name="Liu Z."/>
            <person name="Zhao F."/>
            <person name="Overmann J."/>
            <person name="Bryant D.A."/>
            <person name="Richardson P."/>
        </authorList>
    </citation>
    <scope>NUCLEOTIDE SEQUENCE [LARGE SCALE GENOMIC DNA]</scope>
    <source>
        <strain evidence="9">BS1</strain>
    </source>
</reference>
<evidence type="ECO:0000313" key="9">
    <source>
        <dbReference type="EMBL" id="ACE05012.1"/>
    </source>
</evidence>